<name>A0A1Q9D184_SYMMI</name>
<feature type="region of interest" description="Disordered" evidence="5">
    <location>
        <begin position="223"/>
        <end position="283"/>
    </location>
</feature>
<evidence type="ECO:0000259" key="7">
    <source>
        <dbReference type="PROSITE" id="PS50199"/>
    </source>
</evidence>
<dbReference type="SMART" id="SM00547">
    <property type="entry name" value="ZnF_RBZ"/>
    <property type="match status" value="1"/>
</dbReference>
<evidence type="ECO:0000313" key="8">
    <source>
        <dbReference type="EMBL" id="OLP88927.1"/>
    </source>
</evidence>
<feature type="compositionally biased region" description="Basic residues" evidence="5">
    <location>
        <begin position="259"/>
        <end position="268"/>
    </location>
</feature>
<evidence type="ECO:0008006" key="10">
    <source>
        <dbReference type="Google" id="ProtNLM"/>
    </source>
</evidence>
<evidence type="ECO:0000256" key="1">
    <source>
        <dbReference type="ARBA" id="ARBA00022723"/>
    </source>
</evidence>
<feature type="domain" description="RanBP2-type" evidence="7">
    <location>
        <begin position="382"/>
        <end position="411"/>
    </location>
</feature>
<keyword evidence="3" id="KW-0862">Zinc</keyword>
<dbReference type="SUPFAM" id="SSF90209">
    <property type="entry name" value="Ran binding protein zinc finger-like"/>
    <property type="match status" value="1"/>
</dbReference>
<feature type="compositionally biased region" description="Low complexity" evidence="5">
    <location>
        <begin position="249"/>
        <end position="258"/>
    </location>
</feature>
<accession>A0A1Q9D184</accession>
<evidence type="ECO:0000256" key="5">
    <source>
        <dbReference type="SAM" id="MobiDB-lite"/>
    </source>
</evidence>
<dbReference type="Proteomes" id="UP000186817">
    <property type="component" value="Unassembled WGS sequence"/>
</dbReference>
<proteinExistence type="predicted"/>
<evidence type="ECO:0000259" key="6">
    <source>
        <dbReference type="PROSITE" id="PS50106"/>
    </source>
</evidence>
<protein>
    <recommendedName>
        <fullName evidence="10">RanBP2-type domain-containing protein</fullName>
    </recommendedName>
</protein>
<comment type="caution">
    <text evidence="8">The sequence shown here is derived from an EMBL/GenBank/DDBJ whole genome shotgun (WGS) entry which is preliminary data.</text>
</comment>
<organism evidence="8 9">
    <name type="scientific">Symbiodinium microadriaticum</name>
    <name type="common">Dinoflagellate</name>
    <name type="synonym">Zooxanthella microadriatica</name>
    <dbReference type="NCBI Taxonomy" id="2951"/>
    <lineage>
        <taxon>Eukaryota</taxon>
        <taxon>Sar</taxon>
        <taxon>Alveolata</taxon>
        <taxon>Dinophyceae</taxon>
        <taxon>Suessiales</taxon>
        <taxon>Symbiodiniaceae</taxon>
        <taxon>Symbiodinium</taxon>
    </lineage>
</organism>
<dbReference type="Gene3D" id="4.10.1060.10">
    <property type="entry name" value="Zinc finger, RanBP2-type"/>
    <property type="match status" value="1"/>
</dbReference>
<dbReference type="PROSITE" id="PS50199">
    <property type="entry name" value="ZF_RANBP2_2"/>
    <property type="match status" value="1"/>
</dbReference>
<evidence type="ECO:0000256" key="2">
    <source>
        <dbReference type="ARBA" id="ARBA00022771"/>
    </source>
</evidence>
<dbReference type="InterPro" id="IPR036034">
    <property type="entry name" value="PDZ_sf"/>
</dbReference>
<dbReference type="InterPro" id="IPR001478">
    <property type="entry name" value="PDZ"/>
</dbReference>
<dbReference type="PROSITE" id="PS01358">
    <property type="entry name" value="ZF_RANBP2_1"/>
    <property type="match status" value="1"/>
</dbReference>
<keyword evidence="2 4" id="KW-0863">Zinc-finger</keyword>
<dbReference type="SUPFAM" id="SSF50156">
    <property type="entry name" value="PDZ domain-like"/>
    <property type="match status" value="1"/>
</dbReference>
<dbReference type="GO" id="GO:0008270">
    <property type="term" value="F:zinc ion binding"/>
    <property type="evidence" value="ECO:0007669"/>
    <property type="project" value="UniProtKB-KW"/>
</dbReference>
<dbReference type="EMBL" id="LSRX01000787">
    <property type="protein sequence ID" value="OLP88927.1"/>
    <property type="molecule type" value="Genomic_DNA"/>
</dbReference>
<keyword evidence="1" id="KW-0479">Metal-binding</keyword>
<sequence length="459" mass="49721">MASWSLRKGALQVGPAMPGCWLGLVRLLRLGTRYSVQDEDKLQVADEPSGGCLHYEDRRDAVNEVVLEGGEGDAVYFQRVLPGSRAAKLGVQKGDEVLQVNLIDPEILFWRPAEEILPAIVDRRLHRCGWPRPSGRGHYVDIGVYYNLSGKTPATGVLREIAVQPMSGATAELQPVSSLPPLSGVAPWTPSTELFIRTCIAGASLATLAAAIRALPPQHRDRLLSAQGAASSPGSFQSPPRTKTPELASSSVSCWLSSRTRRPGRPKPKGGCEESGTTLTSGTWRTLRSSPGFGYIDLGAYGILFVGGVGAGRRSAHVGTGTEFSGGVPGPVMLKWRRRPPQKSGERTRINSKPIKLLWHDDEEELQDVIPEYPKSRAEALGDGEWLCGSCGAKNFDTQEHCRRCGLRDSRLPKRPGPQPRRHVDLQRSLPAVCFGRVEVDKQAVKHAASAGPLNVCDV</sequence>
<dbReference type="OrthoDB" id="418634at2759"/>
<dbReference type="InterPro" id="IPR001876">
    <property type="entry name" value="Znf_RanBP2"/>
</dbReference>
<feature type="compositionally biased region" description="Polar residues" evidence="5">
    <location>
        <begin position="228"/>
        <end position="241"/>
    </location>
</feature>
<evidence type="ECO:0000313" key="9">
    <source>
        <dbReference type="Proteomes" id="UP000186817"/>
    </source>
</evidence>
<gene>
    <name evidence="8" type="ORF">AK812_SmicGene29658</name>
</gene>
<reference evidence="8 9" key="1">
    <citation type="submission" date="2016-02" db="EMBL/GenBank/DDBJ databases">
        <title>Genome analysis of coral dinoflagellate symbionts highlights evolutionary adaptations to a symbiotic lifestyle.</title>
        <authorList>
            <person name="Aranda M."/>
            <person name="Li Y."/>
            <person name="Liew Y.J."/>
            <person name="Baumgarten S."/>
            <person name="Simakov O."/>
            <person name="Wilson M."/>
            <person name="Piel J."/>
            <person name="Ashoor H."/>
            <person name="Bougouffa S."/>
            <person name="Bajic V.B."/>
            <person name="Ryu T."/>
            <person name="Ravasi T."/>
            <person name="Bayer T."/>
            <person name="Micklem G."/>
            <person name="Kim H."/>
            <person name="Bhak J."/>
            <person name="Lajeunesse T.C."/>
            <person name="Voolstra C.R."/>
        </authorList>
    </citation>
    <scope>NUCLEOTIDE SEQUENCE [LARGE SCALE GENOMIC DNA]</scope>
    <source>
        <strain evidence="8 9">CCMP2467</strain>
    </source>
</reference>
<dbReference type="InterPro" id="IPR036443">
    <property type="entry name" value="Znf_RanBP2_sf"/>
</dbReference>
<feature type="domain" description="PDZ" evidence="6">
    <location>
        <begin position="65"/>
        <end position="101"/>
    </location>
</feature>
<evidence type="ECO:0000256" key="3">
    <source>
        <dbReference type="ARBA" id="ARBA00022833"/>
    </source>
</evidence>
<evidence type="ECO:0000256" key="4">
    <source>
        <dbReference type="PROSITE-ProRule" id="PRU00322"/>
    </source>
</evidence>
<dbReference type="PROSITE" id="PS50106">
    <property type="entry name" value="PDZ"/>
    <property type="match status" value="1"/>
</dbReference>
<dbReference type="AlphaFoldDB" id="A0A1Q9D184"/>
<keyword evidence="9" id="KW-1185">Reference proteome</keyword>